<evidence type="ECO:0000256" key="9">
    <source>
        <dbReference type="PROSITE-ProRule" id="PRU00169"/>
    </source>
</evidence>
<reference evidence="16" key="1">
    <citation type="journal article" date="2019" name="Int. J. Syst. Evol. Microbiol.">
        <title>The Global Catalogue of Microorganisms (GCM) 10K type strain sequencing project: providing services to taxonomists for standard genome sequencing and annotation.</title>
        <authorList>
            <consortium name="The Broad Institute Genomics Platform"/>
            <consortium name="The Broad Institute Genome Sequencing Center for Infectious Disease"/>
            <person name="Wu L."/>
            <person name="Ma J."/>
        </authorList>
    </citation>
    <scope>NUCLEOTIDE SEQUENCE [LARGE SCALE GENOMIC DNA]</scope>
    <source>
        <strain evidence="16">CGMCC 1.13718</strain>
    </source>
</reference>
<dbReference type="SMART" id="SM00387">
    <property type="entry name" value="HATPase_c"/>
    <property type="match status" value="1"/>
</dbReference>
<accession>A0ABW1YGV8</accession>
<dbReference type="CDD" id="cd00082">
    <property type="entry name" value="HisKA"/>
    <property type="match status" value="1"/>
</dbReference>
<dbReference type="NCBIfam" id="TIGR00229">
    <property type="entry name" value="sensory_box"/>
    <property type="match status" value="1"/>
</dbReference>
<dbReference type="InterPro" id="IPR011006">
    <property type="entry name" value="CheY-like_superfamily"/>
</dbReference>
<dbReference type="InterPro" id="IPR035965">
    <property type="entry name" value="PAS-like_dom_sf"/>
</dbReference>
<dbReference type="InterPro" id="IPR013767">
    <property type="entry name" value="PAS_fold"/>
</dbReference>
<dbReference type="SUPFAM" id="SSF55785">
    <property type="entry name" value="PYP-like sensor domain (PAS domain)"/>
    <property type="match status" value="1"/>
</dbReference>
<dbReference type="PANTHER" id="PTHR43065:SF46">
    <property type="entry name" value="C4-DICARBOXYLATE TRANSPORT SENSOR PROTEIN DCTB"/>
    <property type="match status" value="1"/>
</dbReference>
<dbReference type="InterPro" id="IPR003594">
    <property type="entry name" value="HATPase_dom"/>
</dbReference>
<evidence type="ECO:0000256" key="1">
    <source>
        <dbReference type="ARBA" id="ARBA00000085"/>
    </source>
</evidence>
<dbReference type="SMART" id="SM00448">
    <property type="entry name" value="REC"/>
    <property type="match status" value="1"/>
</dbReference>
<dbReference type="PROSITE" id="PS50112">
    <property type="entry name" value="PAS"/>
    <property type="match status" value="1"/>
</dbReference>
<dbReference type="PROSITE" id="PS50110">
    <property type="entry name" value="RESPONSE_REGULATORY"/>
    <property type="match status" value="1"/>
</dbReference>
<evidence type="ECO:0000256" key="3">
    <source>
        <dbReference type="ARBA" id="ARBA00022553"/>
    </source>
</evidence>
<keyword evidence="7" id="KW-0067">ATP-binding</keyword>
<dbReference type="InterPro" id="IPR036097">
    <property type="entry name" value="HisK_dim/P_sf"/>
</dbReference>
<sequence length="553" mass="62108">MKRRKNNISPLEDTAEREPVTSPATAQDSRHIYEALRKSEERYRELVEHANSIILRWDKTGYITFFNEYAQQFFGYTEAEIIGQHVVGTIVPASESTGRDLRPLMDHICNYPEEHRYNVNENITKSGERVWIAWTNKLLTDENGNAIGVLSIGSDITKQRLLEEELRQAQKMQAIGELAGGIAHDFNNMIHGITGYAEVIQQLTCDARIGEYISHILTTAHHAAELTKQLLTFARKGNYQLSECNTHEIIRDVCAMLERTIDRRIDIERQLDASRPHVKGDIAQLKSALLNLGINAKDAMPQGGTLRFATSNIAIDSSTKISDFEIEPGQYLLINISDSGTGMSAEVRRRIFEPFFTTKESGRGAGLGLAAVYGTTHLHKGAIRCRSNEGEGSSFDLYLPIIKDCARLSNPQASPVIEERNIRIMVVDDEAIVRSYSKTLFEMHGHDVITFASAEEAINFYRQEYENVDLVLLDMIMPRMDGQQLFAFMKRINPDIKAILSTGYSVDSKVQEILADGILDCIQKPFTYEKLQKKIEALIAEGQLPATAVPEPG</sequence>
<dbReference type="SMART" id="SM00086">
    <property type="entry name" value="PAC"/>
    <property type="match status" value="1"/>
</dbReference>
<dbReference type="RefSeq" id="WP_193192129.1">
    <property type="nucleotide sequence ID" value="NZ_JACZFR010000026.1"/>
</dbReference>
<feature type="domain" description="PAC" evidence="14">
    <location>
        <begin position="113"/>
        <end position="168"/>
    </location>
</feature>
<evidence type="ECO:0000256" key="2">
    <source>
        <dbReference type="ARBA" id="ARBA00012438"/>
    </source>
</evidence>
<dbReference type="SUPFAM" id="SSF52172">
    <property type="entry name" value="CheY-like"/>
    <property type="match status" value="1"/>
</dbReference>
<dbReference type="SMART" id="SM00091">
    <property type="entry name" value="PAS"/>
    <property type="match status" value="1"/>
</dbReference>
<dbReference type="SMART" id="SM00388">
    <property type="entry name" value="HisKA"/>
    <property type="match status" value="1"/>
</dbReference>
<dbReference type="CDD" id="cd00130">
    <property type="entry name" value="PAS"/>
    <property type="match status" value="1"/>
</dbReference>
<dbReference type="EC" id="2.7.13.3" evidence="2"/>
<dbReference type="Gene3D" id="3.30.450.20">
    <property type="entry name" value="PAS domain"/>
    <property type="match status" value="1"/>
</dbReference>
<keyword evidence="4" id="KW-0808">Transferase</keyword>
<proteinExistence type="predicted"/>
<dbReference type="InterPro" id="IPR036890">
    <property type="entry name" value="HATPase_C_sf"/>
</dbReference>
<dbReference type="InterPro" id="IPR004358">
    <property type="entry name" value="Sig_transdc_His_kin-like_C"/>
</dbReference>
<dbReference type="Proteomes" id="UP001596425">
    <property type="component" value="Unassembled WGS sequence"/>
</dbReference>
<feature type="modified residue" description="4-aspartylphosphate" evidence="9">
    <location>
        <position position="474"/>
    </location>
</feature>
<name>A0ABW1YGV8_9GAMM</name>
<feature type="region of interest" description="Disordered" evidence="10">
    <location>
        <begin position="1"/>
        <end position="28"/>
    </location>
</feature>
<evidence type="ECO:0000313" key="15">
    <source>
        <dbReference type="EMBL" id="MFC6632001.1"/>
    </source>
</evidence>
<feature type="domain" description="Response regulatory" evidence="12">
    <location>
        <begin position="423"/>
        <end position="539"/>
    </location>
</feature>
<evidence type="ECO:0000256" key="7">
    <source>
        <dbReference type="ARBA" id="ARBA00022840"/>
    </source>
</evidence>
<dbReference type="PRINTS" id="PR00344">
    <property type="entry name" value="BCTRLSENSOR"/>
</dbReference>
<feature type="domain" description="PAS" evidence="13">
    <location>
        <begin position="39"/>
        <end position="91"/>
    </location>
</feature>
<dbReference type="Pfam" id="PF00512">
    <property type="entry name" value="HisKA"/>
    <property type="match status" value="1"/>
</dbReference>
<dbReference type="CDD" id="cd00156">
    <property type="entry name" value="REC"/>
    <property type="match status" value="1"/>
</dbReference>
<evidence type="ECO:0000259" key="13">
    <source>
        <dbReference type="PROSITE" id="PS50112"/>
    </source>
</evidence>
<dbReference type="Gene3D" id="3.40.50.2300">
    <property type="match status" value="1"/>
</dbReference>
<evidence type="ECO:0000259" key="11">
    <source>
        <dbReference type="PROSITE" id="PS50109"/>
    </source>
</evidence>
<comment type="catalytic activity">
    <reaction evidence="1">
        <text>ATP + protein L-histidine = ADP + protein N-phospho-L-histidine.</text>
        <dbReference type="EC" id="2.7.13.3"/>
    </reaction>
</comment>
<dbReference type="Pfam" id="PF00989">
    <property type="entry name" value="PAS"/>
    <property type="match status" value="1"/>
</dbReference>
<dbReference type="InterPro" id="IPR001610">
    <property type="entry name" value="PAC"/>
</dbReference>
<keyword evidence="8" id="KW-0902">Two-component regulatory system</keyword>
<dbReference type="InterPro" id="IPR005467">
    <property type="entry name" value="His_kinase_dom"/>
</dbReference>
<feature type="domain" description="Histidine kinase" evidence="11">
    <location>
        <begin position="181"/>
        <end position="403"/>
    </location>
</feature>
<dbReference type="InterPro" id="IPR003661">
    <property type="entry name" value="HisK_dim/P_dom"/>
</dbReference>
<dbReference type="Pfam" id="PF00072">
    <property type="entry name" value="Response_reg"/>
    <property type="match status" value="1"/>
</dbReference>
<evidence type="ECO:0000259" key="12">
    <source>
        <dbReference type="PROSITE" id="PS50110"/>
    </source>
</evidence>
<keyword evidence="3 9" id="KW-0597">Phosphoprotein</keyword>
<evidence type="ECO:0000256" key="8">
    <source>
        <dbReference type="ARBA" id="ARBA00023012"/>
    </source>
</evidence>
<dbReference type="SUPFAM" id="SSF47384">
    <property type="entry name" value="Homodimeric domain of signal transducing histidine kinase"/>
    <property type="match status" value="1"/>
</dbReference>
<dbReference type="PANTHER" id="PTHR43065">
    <property type="entry name" value="SENSOR HISTIDINE KINASE"/>
    <property type="match status" value="1"/>
</dbReference>
<evidence type="ECO:0000259" key="14">
    <source>
        <dbReference type="PROSITE" id="PS50113"/>
    </source>
</evidence>
<protein>
    <recommendedName>
        <fullName evidence="2">histidine kinase</fullName>
        <ecNumber evidence="2">2.7.13.3</ecNumber>
    </recommendedName>
</protein>
<dbReference type="PROSITE" id="PS50113">
    <property type="entry name" value="PAC"/>
    <property type="match status" value="1"/>
</dbReference>
<dbReference type="EMBL" id="JBHSVR010000001">
    <property type="protein sequence ID" value="MFC6632001.1"/>
    <property type="molecule type" value="Genomic_DNA"/>
</dbReference>
<evidence type="ECO:0000256" key="4">
    <source>
        <dbReference type="ARBA" id="ARBA00022679"/>
    </source>
</evidence>
<keyword evidence="16" id="KW-1185">Reference proteome</keyword>
<evidence type="ECO:0000256" key="10">
    <source>
        <dbReference type="SAM" id="MobiDB-lite"/>
    </source>
</evidence>
<dbReference type="Gene3D" id="3.30.565.10">
    <property type="entry name" value="Histidine kinase-like ATPase, C-terminal domain"/>
    <property type="match status" value="1"/>
</dbReference>
<dbReference type="Gene3D" id="1.10.287.130">
    <property type="match status" value="1"/>
</dbReference>
<dbReference type="InterPro" id="IPR000700">
    <property type="entry name" value="PAS-assoc_C"/>
</dbReference>
<gene>
    <name evidence="15" type="ORF">ACFQBM_01840</name>
</gene>
<comment type="caution">
    <text evidence="15">The sequence shown here is derived from an EMBL/GenBank/DDBJ whole genome shotgun (WGS) entry which is preliminary data.</text>
</comment>
<evidence type="ECO:0000256" key="5">
    <source>
        <dbReference type="ARBA" id="ARBA00022741"/>
    </source>
</evidence>
<dbReference type="InterPro" id="IPR000014">
    <property type="entry name" value="PAS"/>
</dbReference>
<dbReference type="Pfam" id="PF02518">
    <property type="entry name" value="HATPase_c"/>
    <property type="match status" value="1"/>
</dbReference>
<dbReference type="PROSITE" id="PS50109">
    <property type="entry name" value="HIS_KIN"/>
    <property type="match status" value="1"/>
</dbReference>
<organism evidence="15 16">
    <name type="scientific">Microbulbifer taiwanensis</name>
    <dbReference type="NCBI Taxonomy" id="986746"/>
    <lineage>
        <taxon>Bacteria</taxon>
        <taxon>Pseudomonadati</taxon>
        <taxon>Pseudomonadota</taxon>
        <taxon>Gammaproteobacteria</taxon>
        <taxon>Cellvibrionales</taxon>
        <taxon>Microbulbiferaceae</taxon>
        <taxon>Microbulbifer</taxon>
    </lineage>
</organism>
<keyword evidence="6" id="KW-0418">Kinase</keyword>
<evidence type="ECO:0000256" key="6">
    <source>
        <dbReference type="ARBA" id="ARBA00022777"/>
    </source>
</evidence>
<evidence type="ECO:0000313" key="16">
    <source>
        <dbReference type="Proteomes" id="UP001596425"/>
    </source>
</evidence>
<keyword evidence="5" id="KW-0547">Nucleotide-binding</keyword>
<dbReference type="SUPFAM" id="SSF55874">
    <property type="entry name" value="ATPase domain of HSP90 chaperone/DNA topoisomerase II/histidine kinase"/>
    <property type="match status" value="1"/>
</dbReference>
<dbReference type="InterPro" id="IPR001789">
    <property type="entry name" value="Sig_transdc_resp-reg_receiver"/>
</dbReference>